<keyword evidence="4" id="KW-0677">Repeat</keyword>
<protein>
    <recommendedName>
        <fullName evidence="7">Importin N-terminal domain-containing protein</fullName>
    </recommendedName>
</protein>
<dbReference type="GO" id="GO:0005737">
    <property type="term" value="C:cytoplasm"/>
    <property type="evidence" value="ECO:0007669"/>
    <property type="project" value="UniProtKB-SubCell"/>
</dbReference>
<feature type="compositionally biased region" description="Acidic residues" evidence="6">
    <location>
        <begin position="335"/>
        <end position="345"/>
    </location>
</feature>
<feature type="compositionally biased region" description="Acidic residues" evidence="6">
    <location>
        <begin position="381"/>
        <end position="405"/>
    </location>
</feature>
<keyword evidence="2" id="KW-0813">Transport</keyword>
<dbReference type="STRING" id="50376.A0A517LPV2"/>
<evidence type="ECO:0000256" key="6">
    <source>
        <dbReference type="SAM" id="MobiDB-lite"/>
    </source>
</evidence>
<keyword evidence="3" id="KW-0963">Cytoplasm</keyword>
<dbReference type="SUPFAM" id="SSF48371">
    <property type="entry name" value="ARM repeat"/>
    <property type="match status" value="1"/>
</dbReference>
<dbReference type="GO" id="GO:0031267">
    <property type="term" value="F:small GTPase binding"/>
    <property type="evidence" value="ECO:0007669"/>
    <property type="project" value="InterPro"/>
</dbReference>
<dbReference type="InterPro" id="IPR011989">
    <property type="entry name" value="ARM-like"/>
</dbReference>
<dbReference type="InterPro" id="IPR001494">
    <property type="entry name" value="Importin-beta_N"/>
</dbReference>
<dbReference type="PANTHER" id="PTHR10527">
    <property type="entry name" value="IMPORTIN BETA"/>
    <property type="match status" value="1"/>
</dbReference>
<dbReference type="SMART" id="SM00913">
    <property type="entry name" value="IBN_N"/>
    <property type="match status" value="1"/>
</dbReference>
<sequence length="948" mass="106066">MMTWAPQPEPLQQLLQCLKDSLSPVASARQNAELMLRRAAEAPDYTNYLAYLTVNSQQPSTLGLTPESYHVARSAAAVALRNVIRASYKQIPDANKTYLRSVILGGLQDQNVQIRNYTGNVITEIVRQGGIMQWPLLLSNLIALVDSKDTSLPQRTREGAMSALLKMCEDNKRALDREYSGERPLAFVFPKLLEFTRDTSPIVRATALSAIIVFLPEKSPVVLSHLDGLLQCLFALANDPSNDVRKYVCRCFIRLAEISPEKITPYMEGLVAYIIAQQQNPDDPELALDAAEFWLCLGEDERLSRCLGPYLPTIVPVLLESMVYGEDDQFRLEGEQEDAEQEDKAEDIKPAFATAKGGRLTGTNGDSSENSTNSAGPSAAPEDDNLSDGEIEDDEDDDEDEDPEEQWNLRKCSAAALDTLASHFNQAVFEITLPYLKDNLSASEWPRREAAVLAVGAIADGCMDIVQPHLPELTRYLLALLQDSQAVVRSITCWAIGRYSAWPAHLDASEQRQYFEPIMEALLTKMLDRNKRVQEAAASAFANLEEKAKSQLKPYSVFIVRQFVKCFGIYKDRNMYILYDCVQTLAEHVGPSLRDPELVNLLMPALLQRWTRVADQSREMFPLLECLSYVALALGEAFTPFAEPIFTRCISIIHQNLQDTFNAVNNPAVVEPDKDFLVTSLDLLSGIVQAMGVEKQTNNELVSKSTPNFFQILAYCLKDAHNDVRQSAYALLGDCAIYVFPQLQQVLPTILDILLDQLDVDSSSYDADSGFPVVNNACWSLGEIAVRQKQEMGPYVDRILNKLGAILFNQKIPESLNENAAIALGRLGIGCPEKLAPHLSVFALPWLQAMSRVQWTEEKANAFWGFNLIVLKDLPAMEKCLLEYFNETATIPATSLLSGDNNMSKVKVSFQQVIAQYRSMIPTFDQFLRQLPEDRYKQFVEIEQFLNT</sequence>
<dbReference type="GO" id="GO:0006606">
    <property type="term" value="P:protein import into nucleus"/>
    <property type="evidence" value="ECO:0007669"/>
    <property type="project" value="InterPro"/>
</dbReference>
<dbReference type="Gene3D" id="1.25.10.10">
    <property type="entry name" value="Leucine-rich Repeat Variant"/>
    <property type="match status" value="2"/>
</dbReference>
<dbReference type="FunFam" id="1.25.10.10:FF:000219">
    <property type="entry name" value="Importin subunit beta-2"/>
    <property type="match status" value="1"/>
</dbReference>
<feature type="region of interest" description="Disordered" evidence="6">
    <location>
        <begin position="333"/>
        <end position="406"/>
    </location>
</feature>
<evidence type="ECO:0000256" key="4">
    <source>
        <dbReference type="ARBA" id="ARBA00022737"/>
    </source>
</evidence>
<dbReference type="FunFam" id="1.25.10.10:FF:000313">
    <property type="entry name" value="Importin beta-2 subunit, putative"/>
    <property type="match status" value="1"/>
</dbReference>
<evidence type="ECO:0000256" key="2">
    <source>
        <dbReference type="ARBA" id="ARBA00022448"/>
    </source>
</evidence>
<dbReference type="EMBL" id="CP042202">
    <property type="protein sequence ID" value="QDS77675.1"/>
    <property type="molecule type" value="Genomic_DNA"/>
</dbReference>
<evidence type="ECO:0000313" key="8">
    <source>
        <dbReference type="EMBL" id="QDS77675.1"/>
    </source>
</evidence>
<reference evidence="8 9" key="1">
    <citation type="submission" date="2019-07" db="EMBL/GenBank/DDBJ databases">
        <title>Finished genome of Venturia effusa.</title>
        <authorList>
            <person name="Young C.A."/>
            <person name="Cox M.P."/>
            <person name="Ganley A.R.D."/>
            <person name="David W.J."/>
        </authorList>
    </citation>
    <scope>NUCLEOTIDE SEQUENCE [LARGE SCALE GENOMIC DNA]</scope>
    <source>
        <strain evidence="9">albino</strain>
    </source>
</reference>
<dbReference type="AlphaFoldDB" id="A0A517LPV2"/>
<evidence type="ECO:0000256" key="5">
    <source>
        <dbReference type="ARBA" id="ARBA00022927"/>
    </source>
</evidence>
<dbReference type="OrthoDB" id="951172at2759"/>
<proteinExistence type="predicted"/>
<feature type="domain" description="Importin N-terminal" evidence="7">
    <location>
        <begin position="32"/>
        <end position="109"/>
    </location>
</feature>
<dbReference type="GO" id="GO:0005634">
    <property type="term" value="C:nucleus"/>
    <property type="evidence" value="ECO:0007669"/>
    <property type="project" value="UniProtKB-SubCell"/>
</dbReference>
<keyword evidence="9" id="KW-1185">Reference proteome</keyword>
<evidence type="ECO:0000313" key="9">
    <source>
        <dbReference type="Proteomes" id="UP000316270"/>
    </source>
</evidence>
<comment type="subcellular location">
    <subcellularLocation>
        <location evidence="1">Cytoplasm</location>
    </subcellularLocation>
</comment>
<evidence type="ECO:0000256" key="1">
    <source>
        <dbReference type="ARBA" id="ARBA00004496"/>
    </source>
</evidence>
<dbReference type="Pfam" id="PF02985">
    <property type="entry name" value="HEAT"/>
    <property type="match status" value="1"/>
</dbReference>
<accession>A0A517LPV2</accession>
<dbReference type="Pfam" id="PF13513">
    <property type="entry name" value="HEAT_EZ"/>
    <property type="match status" value="1"/>
</dbReference>
<keyword evidence="5" id="KW-0653">Protein transport</keyword>
<gene>
    <name evidence="8" type="ORF">FKW77_003395</name>
</gene>
<evidence type="ECO:0000259" key="7">
    <source>
        <dbReference type="PROSITE" id="PS50166"/>
    </source>
</evidence>
<dbReference type="InterPro" id="IPR016024">
    <property type="entry name" value="ARM-type_fold"/>
</dbReference>
<organism evidence="8 9">
    <name type="scientific">Venturia effusa</name>
    <dbReference type="NCBI Taxonomy" id="50376"/>
    <lineage>
        <taxon>Eukaryota</taxon>
        <taxon>Fungi</taxon>
        <taxon>Dikarya</taxon>
        <taxon>Ascomycota</taxon>
        <taxon>Pezizomycotina</taxon>
        <taxon>Dothideomycetes</taxon>
        <taxon>Pleosporomycetidae</taxon>
        <taxon>Venturiales</taxon>
        <taxon>Venturiaceae</taxon>
        <taxon>Venturia</taxon>
    </lineage>
</organism>
<dbReference type="InterPro" id="IPR040122">
    <property type="entry name" value="Importin_beta"/>
</dbReference>
<feature type="compositionally biased region" description="Polar residues" evidence="6">
    <location>
        <begin position="361"/>
        <end position="376"/>
    </location>
</feature>
<dbReference type="InterPro" id="IPR000357">
    <property type="entry name" value="HEAT"/>
</dbReference>
<name>A0A517LPV2_9PEZI</name>
<evidence type="ECO:0000256" key="3">
    <source>
        <dbReference type="ARBA" id="ARBA00022490"/>
    </source>
</evidence>
<dbReference type="PROSITE" id="PS50166">
    <property type="entry name" value="IMPORTIN_B_NT"/>
    <property type="match status" value="1"/>
</dbReference>
<dbReference type="Proteomes" id="UP000316270">
    <property type="component" value="Chromosome 18"/>
</dbReference>
<dbReference type="Pfam" id="PF03810">
    <property type="entry name" value="IBN_N"/>
    <property type="match status" value="1"/>
</dbReference>